<dbReference type="GO" id="GO:0009360">
    <property type="term" value="C:DNA polymerase III complex"/>
    <property type="evidence" value="ECO:0007669"/>
    <property type="project" value="TreeGrafter"/>
</dbReference>
<reference evidence="8" key="2">
    <citation type="submission" date="2021-04" db="EMBL/GenBank/DDBJ databases">
        <authorList>
            <person name="Gilroy R."/>
        </authorList>
    </citation>
    <scope>NUCLEOTIDE SEQUENCE</scope>
    <source>
        <strain evidence="8">5032</strain>
    </source>
</reference>
<evidence type="ECO:0000313" key="8">
    <source>
        <dbReference type="EMBL" id="HJA79360.1"/>
    </source>
</evidence>
<dbReference type="EC" id="2.7.7.7" evidence="1"/>
<evidence type="ECO:0000256" key="6">
    <source>
        <dbReference type="ARBA" id="ARBA00034754"/>
    </source>
</evidence>
<dbReference type="Gene3D" id="1.20.272.10">
    <property type="match status" value="1"/>
</dbReference>
<dbReference type="PANTHER" id="PTHR34388:SF1">
    <property type="entry name" value="DNA POLYMERASE III SUBUNIT DELTA"/>
    <property type="match status" value="1"/>
</dbReference>
<name>A0A9D2HNM3_9BACT</name>
<organism evidence="8 9">
    <name type="scientific">Candidatus Desulfovibrio intestinavium</name>
    <dbReference type="NCBI Taxonomy" id="2838534"/>
    <lineage>
        <taxon>Bacteria</taxon>
        <taxon>Pseudomonadati</taxon>
        <taxon>Thermodesulfobacteriota</taxon>
        <taxon>Desulfovibrionia</taxon>
        <taxon>Desulfovibrionales</taxon>
        <taxon>Desulfovibrionaceae</taxon>
        <taxon>Desulfovibrio</taxon>
    </lineage>
</organism>
<dbReference type="InterPro" id="IPR005790">
    <property type="entry name" value="DNA_polIII_delta"/>
</dbReference>
<dbReference type="GO" id="GO:0006261">
    <property type="term" value="P:DNA-templated DNA replication"/>
    <property type="evidence" value="ECO:0007669"/>
    <property type="project" value="TreeGrafter"/>
</dbReference>
<protein>
    <recommendedName>
        <fullName evidence="1">DNA-directed DNA polymerase</fullName>
        <ecNumber evidence="1">2.7.7.7</ecNumber>
    </recommendedName>
</protein>
<evidence type="ECO:0000256" key="5">
    <source>
        <dbReference type="ARBA" id="ARBA00022932"/>
    </source>
</evidence>
<proteinExistence type="inferred from homology"/>
<evidence type="ECO:0000256" key="2">
    <source>
        <dbReference type="ARBA" id="ARBA00022679"/>
    </source>
</evidence>
<accession>A0A9D2HNM3</accession>
<evidence type="ECO:0000313" key="9">
    <source>
        <dbReference type="Proteomes" id="UP000823821"/>
    </source>
</evidence>
<dbReference type="AlphaFoldDB" id="A0A9D2HNM3"/>
<dbReference type="SUPFAM" id="SSF48019">
    <property type="entry name" value="post-AAA+ oligomerization domain-like"/>
    <property type="match status" value="1"/>
</dbReference>
<dbReference type="GO" id="GO:0003677">
    <property type="term" value="F:DNA binding"/>
    <property type="evidence" value="ECO:0007669"/>
    <property type="project" value="InterPro"/>
</dbReference>
<comment type="caution">
    <text evidence="8">The sequence shown here is derived from an EMBL/GenBank/DDBJ whole genome shotgun (WGS) entry which is preliminary data.</text>
</comment>
<dbReference type="Gene3D" id="1.10.8.60">
    <property type="match status" value="1"/>
</dbReference>
<evidence type="ECO:0000256" key="1">
    <source>
        <dbReference type="ARBA" id="ARBA00012417"/>
    </source>
</evidence>
<evidence type="ECO:0000256" key="3">
    <source>
        <dbReference type="ARBA" id="ARBA00022695"/>
    </source>
</evidence>
<dbReference type="EMBL" id="DWZD01000040">
    <property type="protein sequence ID" value="HJA79360.1"/>
    <property type="molecule type" value="Genomic_DNA"/>
</dbReference>
<dbReference type="InterPro" id="IPR027417">
    <property type="entry name" value="P-loop_NTPase"/>
</dbReference>
<dbReference type="PANTHER" id="PTHR34388">
    <property type="entry name" value="DNA POLYMERASE III SUBUNIT DELTA"/>
    <property type="match status" value="1"/>
</dbReference>
<gene>
    <name evidence="8" type="ORF">H9784_07330</name>
</gene>
<comment type="catalytic activity">
    <reaction evidence="7">
        <text>DNA(n) + a 2'-deoxyribonucleoside 5'-triphosphate = DNA(n+1) + diphosphate</text>
        <dbReference type="Rhea" id="RHEA:22508"/>
        <dbReference type="Rhea" id="RHEA-COMP:17339"/>
        <dbReference type="Rhea" id="RHEA-COMP:17340"/>
        <dbReference type="ChEBI" id="CHEBI:33019"/>
        <dbReference type="ChEBI" id="CHEBI:61560"/>
        <dbReference type="ChEBI" id="CHEBI:173112"/>
        <dbReference type="EC" id="2.7.7.7"/>
    </reaction>
</comment>
<dbReference type="GO" id="GO:0003887">
    <property type="term" value="F:DNA-directed DNA polymerase activity"/>
    <property type="evidence" value="ECO:0007669"/>
    <property type="project" value="UniProtKB-KW"/>
</dbReference>
<dbReference type="SUPFAM" id="SSF52540">
    <property type="entry name" value="P-loop containing nucleoside triphosphate hydrolases"/>
    <property type="match status" value="1"/>
</dbReference>
<dbReference type="InterPro" id="IPR008921">
    <property type="entry name" value="DNA_pol3_clamp-load_cplx_C"/>
</dbReference>
<evidence type="ECO:0000256" key="7">
    <source>
        <dbReference type="ARBA" id="ARBA00049244"/>
    </source>
</evidence>
<sequence length="330" mass="37138">MSHPGFTFLICQDSRLLQARMESLLAAAKADSCWERHVYWGDEDPPPRFWEQLTLQGLFGTPRVLVARQAHLWPAAVWKKISAALGRPSDQCWPFFCLEVGWERGQPKIPAHLAKLRCFAYAEQQGWIWRSEGLTERGLQRHVQTRAAELGLRFAPDALEQFCASVPLAAQAVENELQKLLLLAPPDSLPSPEAPLRVDVSMLATASWSPDCNIFALIRHLEAANFPAVWKELERGRKDVDSLVFSLLALLAREFRQLWQLHAGENVRMAPADMGPKQQLARRLGVEGLSGGLALVMDTEWQIKSGRRSPDQCLDFLAAELCRLFARARA</sequence>
<comment type="similarity">
    <text evidence="6">Belongs to the DNA polymerase HolA subunit family.</text>
</comment>
<dbReference type="Proteomes" id="UP000823821">
    <property type="component" value="Unassembled WGS sequence"/>
</dbReference>
<keyword evidence="3" id="KW-0548">Nucleotidyltransferase</keyword>
<keyword evidence="2" id="KW-0808">Transferase</keyword>
<reference evidence="8" key="1">
    <citation type="journal article" date="2021" name="PeerJ">
        <title>Extensive microbial diversity within the chicken gut microbiome revealed by metagenomics and culture.</title>
        <authorList>
            <person name="Gilroy R."/>
            <person name="Ravi A."/>
            <person name="Getino M."/>
            <person name="Pursley I."/>
            <person name="Horton D.L."/>
            <person name="Alikhan N.F."/>
            <person name="Baker D."/>
            <person name="Gharbi K."/>
            <person name="Hall N."/>
            <person name="Watson M."/>
            <person name="Adriaenssens E.M."/>
            <person name="Foster-Nyarko E."/>
            <person name="Jarju S."/>
            <person name="Secka A."/>
            <person name="Antonio M."/>
            <person name="Oren A."/>
            <person name="Chaudhuri R.R."/>
            <person name="La Ragione R."/>
            <person name="Hildebrand F."/>
            <person name="Pallen M.J."/>
        </authorList>
    </citation>
    <scope>NUCLEOTIDE SEQUENCE</scope>
    <source>
        <strain evidence="8">5032</strain>
    </source>
</reference>
<keyword evidence="5" id="KW-0239">DNA-directed DNA polymerase</keyword>
<keyword evidence="4" id="KW-0235">DNA replication</keyword>
<evidence type="ECO:0000256" key="4">
    <source>
        <dbReference type="ARBA" id="ARBA00022705"/>
    </source>
</evidence>